<dbReference type="InterPro" id="IPR043136">
    <property type="entry name" value="B30.2/SPRY_sf"/>
</dbReference>
<dbReference type="InterPro" id="IPR003877">
    <property type="entry name" value="SPRY_dom"/>
</dbReference>
<evidence type="ECO:0000313" key="3">
    <source>
        <dbReference type="Proteomes" id="UP000053605"/>
    </source>
</evidence>
<dbReference type="EMBL" id="KK733861">
    <property type="protein sequence ID" value="KFR00645.1"/>
    <property type="molecule type" value="Genomic_DNA"/>
</dbReference>
<dbReference type="InterPro" id="IPR001870">
    <property type="entry name" value="B30.2/SPRY"/>
</dbReference>
<dbReference type="SUPFAM" id="SSF49899">
    <property type="entry name" value="Concanavalin A-like lectins/glucanases"/>
    <property type="match status" value="1"/>
</dbReference>
<dbReference type="SMART" id="SM00449">
    <property type="entry name" value="SPRY"/>
    <property type="match status" value="1"/>
</dbReference>
<feature type="non-terminal residue" evidence="2">
    <location>
        <position position="1"/>
    </location>
</feature>
<gene>
    <name evidence="2" type="ORF">N306_01872</name>
</gene>
<dbReference type="AlphaFoldDB" id="A0A091VCZ8"/>
<evidence type="ECO:0000259" key="1">
    <source>
        <dbReference type="PROSITE" id="PS50188"/>
    </source>
</evidence>
<evidence type="ECO:0000313" key="2">
    <source>
        <dbReference type="EMBL" id="KFR00645.1"/>
    </source>
</evidence>
<dbReference type="Gene3D" id="2.60.120.920">
    <property type="match status" value="1"/>
</dbReference>
<sequence length="295" mass="33534">QVRLQKSLEHLSKEVEDMKRRESVERMKTQECKAGAWLNASRTSSREISSYGLAWGHEFGTVLRKLLLQKLEEEEKQILLMISENLARLVEQKCVLEELILEIKEKTQQPAHGLLKDMKIVLSRCEWIKLQSPKPVSVTLKENYSIPERCLGMRDMLKKFKGKGAAVVSALVPPTPPIPGTGRFFFQQALSSWSQFAYCRKGNVLFSPNNGYWVLRLQNGGNYEALTAPVSPLTLSVRPRCVGIFLDYEAGEISFYNVSDRSHIYTFTDKFFGNLRPLFFLGGFLGGRNAEPLVI</sequence>
<protein>
    <submittedName>
        <fullName evidence="2">E3 ubiquitin-protein ligase TRIM39</fullName>
    </submittedName>
</protein>
<accession>A0A091VCZ8</accession>
<feature type="domain" description="B30.2/SPRY" evidence="1">
    <location>
        <begin position="81"/>
        <end position="295"/>
    </location>
</feature>
<proteinExistence type="predicted"/>
<reference evidence="2 3" key="1">
    <citation type="submission" date="2014-04" db="EMBL/GenBank/DDBJ databases">
        <title>Genome evolution of avian class.</title>
        <authorList>
            <person name="Zhang G."/>
            <person name="Li C."/>
        </authorList>
    </citation>
    <scope>NUCLEOTIDE SEQUENCE [LARGE SCALE GENOMIC DNA]</scope>
    <source>
        <strain evidence="2">BGI_N306</strain>
    </source>
</reference>
<dbReference type="InterPro" id="IPR050143">
    <property type="entry name" value="TRIM/RBCC"/>
</dbReference>
<dbReference type="Pfam" id="PF00622">
    <property type="entry name" value="SPRY"/>
    <property type="match status" value="1"/>
</dbReference>
<dbReference type="PhylomeDB" id="A0A091VCZ8"/>
<dbReference type="STRING" id="30419.A0A091VCZ8"/>
<dbReference type="PANTHER" id="PTHR24103">
    <property type="entry name" value="E3 UBIQUITIN-PROTEIN LIGASE TRIM"/>
    <property type="match status" value="1"/>
</dbReference>
<dbReference type="Proteomes" id="UP000053605">
    <property type="component" value="Unassembled WGS sequence"/>
</dbReference>
<dbReference type="InterPro" id="IPR013320">
    <property type="entry name" value="ConA-like_dom_sf"/>
</dbReference>
<dbReference type="PROSITE" id="PS50188">
    <property type="entry name" value="B302_SPRY"/>
    <property type="match status" value="1"/>
</dbReference>
<name>A0A091VCZ8_OPIHO</name>
<keyword evidence="3" id="KW-1185">Reference proteome</keyword>
<organism evidence="2 3">
    <name type="scientific">Opisthocomus hoazin</name>
    <name type="common">Hoatzin</name>
    <name type="synonym">Phasianus hoazin</name>
    <dbReference type="NCBI Taxonomy" id="30419"/>
    <lineage>
        <taxon>Eukaryota</taxon>
        <taxon>Metazoa</taxon>
        <taxon>Chordata</taxon>
        <taxon>Craniata</taxon>
        <taxon>Vertebrata</taxon>
        <taxon>Euteleostomi</taxon>
        <taxon>Archelosauria</taxon>
        <taxon>Archosauria</taxon>
        <taxon>Dinosauria</taxon>
        <taxon>Saurischia</taxon>
        <taxon>Theropoda</taxon>
        <taxon>Coelurosauria</taxon>
        <taxon>Aves</taxon>
        <taxon>Neognathae</taxon>
        <taxon>Neoaves</taxon>
        <taxon>Opisthocomiformes</taxon>
        <taxon>Opisthocomidae</taxon>
        <taxon>Opisthocomus</taxon>
    </lineage>
</organism>
<feature type="non-terminal residue" evidence="2">
    <location>
        <position position="295"/>
    </location>
</feature>